<dbReference type="STRING" id="3469.A0A4Y7KJG1"/>
<evidence type="ECO:0000256" key="1">
    <source>
        <dbReference type="SAM" id="Coils"/>
    </source>
</evidence>
<dbReference type="Gramene" id="RZC72208">
    <property type="protein sequence ID" value="RZC72208"/>
    <property type="gene ID" value="C5167_035430"/>
</dbReference>
<protein>
    <submittedName>
        <fullName evidence="2">Uncharacterized protein</fullName>
    </submittedName>
</protein>
<reference evidence="2 3" key="1">
    <citation type="journal article" date="2018" name="Science">
        <title>The opium poppy genome and morphinan production.</title>
        <authorList>
            <person name="Guo L."/>
            <person name="Winzer T."/>
            <person name="Yang X."/>
            <person name="Li Y."/>
            <person name="Ning Z."/>
            <person name="He Z."/>
            <person name="Teodor R."/>
            <person name="Lu Y."/>
            <person name="Bowser T.A."/>
            <person name="Graham I.A."/>
            <person name="Ye K."/>
        </authorList>
    </citation>
    <scope>NUCLEOTIDE SEQUENCE [LARGE SCALE GENOMIC DNA]</scope>
    <source>
        <strain evidence="3">cv. HN1</strain>
        <tissue evidence="2">Leaves</tissue>
    </source>
</reference>
<name>A0A4Y7KJG1_PAPSO</name>
<evidence type="ECO:0000313" key="3">
    <source>
        <dbReference type="Proteomes" id="UP000316621"/>
    </source>
</evidence>
<dbReference type="Proteomes" id="UP000316621">
    <property type="component" value="Chromosome 7"/>
</dbReference>
<organism evidence="2 3">
    <name type="scientific">Papaver somniferum</name>
    <name type="common">Opium poppy</name>
    <dbReference type="NCBI Taxonomy" id="3469"/>
    <lineage>
        <taxon>Eukaryota</taxon>
        <taxon>Viridiplantae</taxon>
        <taxon>Streptophyta</taxon>
        <taxon>Embryophyta</taxon>
        <taxon>Tracheophyta</taxon>
        <taxon>Spermatophyta</taxon>
        <taxon>Magnoliopsida</taxon>
        <taxon>Ranunculales</taxon>
        <taxon>Papaveraceae</taxon>
        <taxon>Papaveroideae</taxon>
        <taxon>Papaver</taxon>
    </lineage>
</organism>
<keyword evidence="3" id="KW-1185">Reference proteome</keyword>
<feature type="coiled-coil region" evidence="1">
    <location>
        <begin position="11"/>
        <end position="38"/>
    </location>
</feature>
<keyword evidence="1" id="KW-0175">Coiled coil</keyword>
<dbReference type="AlphaFoldDB" id="A0A4Y7KJG1"/>
<sequence>MAEIEKLKQFSEKAVHRAEMAERAKEAVEDQLRIWREQKQRRRVALASFRNEPVQKERNPARLDKTASMYEALPLGKVLNMKV</sequence>
<dbReference type="EMBL" id="CM010721">
    <property type="protein sequence ID" value="RZC72208.1"/>
    <property type="molecule type" value="Genomic_DNA"/>
</dbReference>
<accession>A0A4Y7KJG1</accession>
<evidence type="ECO:0000313" key="2">
    <source>
        <dbReference type="EMBL" id="RZC72208.1"/>
    </source>
</evidence>
<gene>
    <name evidence="2" type="ORF">C5167_035430</name>
</gene>
<proteinExistence type="predicted"/>